<evidence type="ECO:0000259" key="5">
    <source>
        <dbReference type="SMART" id="SM00644"/>
    </source>
</evidence>
<accession>A0A1G5PX16</accession>
<evidence type="ECO:0000256" key="4">
    <source>
        <dbReference type="ARBA" id="ARBA00023316"/>
    </source>
</evidence>
<sequence length="218" mass="24119">MKIDQVPSPNFGPRKEGALPSLVVLHYTAMETAQAALERLCDPMYEVSAHYLITRTGQVWQLVDEQHRAWHAGAGEWTGVRDVNSHSIGIELDNSSQHPFPEPQMCALERLLHQIMQRWDIPPEGVIGHSDLAPGRKVDPGPRFDWQRLALGGLARPAGGREQAQGADYRVLRTKAKALGYTAAMTDEVLLNTLRLRYRPWGQGALCGADIKALPSGD</sequence>
<dbReference type="InterPro" id="IPR002502">
    <property type="entry name" value="Amidase_domain"/>
</dbReference>
<dbReference type="InterPro" id="IPR036505">
    <property type="entry name" value="Amidase/PGRP_sf"/>
</dbReference>
<dbReference type="OrthoDB" id="9794842at2"/>
<dbReference type="Gene3D" id="3.40.80.10">
    <property type="entry name" value="Peptidoglycan recognition protein-like"/>
    <property type="match status" value="1"/>
</dbReference>
<dbReference type="GO" id="GO:0071555">
    <property type="term" value="P:cell wall organization"/>
    <property type="evidence" value="ECO:0007669"/>
    <property type="project" value="UniProtKB-KW"/>
</dbReference>
<dbReference type="PANTHER" id="PTHR30417:SF1">
    <property type="entry name" value="N-ACETYLMURAMOYL-L-ALANINE AMIDASE AMID"/>
    <property type="match status" value="1"/>
</dbReference>
<dbReference type="SMART" id="SM00644">
    <property type="entry name" value="Ami_2"/>
    <property type="match status" value="1"/>
</dbReference>
<dbReference type="PANTHER" id="PTHR30417">
    <property type="entry name" value="N-ACETYLMURAMOYL-L-ALANINE AMIDASE AMID"/>
    <property type="match status" value="1"/>
</dbReference>
<dbReference type="AlphaFoldDB" id="A0A1G5PX16"/>
<dbReference type="RefSeq" id="WP_090216406.1">
    <property type="nucleotide sequence ID" value="NZ_FMWG01000002.1"/>
</dbReference>
<evidence type="ECO:0000256" key="2">
    <source>
        <dbReference type="ARBA" id="ARBA00011901"/>
    </source>
</evidence>
<keyword evidence="3" id="KW-0378">Hydrolase</keyword>
<dbReference type="GO" id="GO:0008745">
    <property type="term" value="F:N-acetylmuramoyl-L-alanine amidase activity"/>
    <property type="evidence" value="ECO:0007669"/>
    <property type="project" value="UniProtKB-EC"/>
</dbReference>
<dbReference type="SUPFAM" id="SSF55846">
    <property type="entry name" value="N-acetylmuramoyl-L-alanine amidase-like"/>
    <property type="match status" value="1"/>
</dbReference>
<evidence type="ECO:0000256" key="1">
    <source>
        <dbReference type="ARBA" id="ARBA00001561"/>
    </source>
</evidence>
<dbReference type="InterPro" id="IPR051206">
    <property type="entry name" value="NAMLAA_amidase_2"/>
</dbReference>
<dbReference type="CDD" id="cd06583">
    <property type="entry name" value="PGRP"/>
    <property type="match status" value="1"/>
</dbReference>
<protein>
    <recommendedName>
        <fullName evidence="2">N-acetylmuramoyl-L-alanine amidase</fullName>
        <ecNumber evidence="2">3.5.1.28</ecNumber>
    </recommendedName>
</protein>
<dbReference type="Proteomes" id="UP000198767">
    <property type="component" value="Unassembled WGS sequence"/>
</dbReference>
<dbReference type="Pfam" id="PF01510">
    <property type="entry name" value="Amidase_2"/>
    <property type="match status" value="1"/>
</dbReference>
<dbReference type="GO" id="GO:0009253">
    <property type="term" value="P:peptidoglycan catabolic process"/>
    <property type="evidence" value="ECO:0007669"/>
    <property type="project" value="InterPro"/>
</dbReference>
<dbReference type="EC" id="3.5.1.28" evidence="2"/>
<keyword evidence="7" id="KW-1185">Reference proteome</keyword>
<dbReference type="EMBL" id="FMWG01000002">
    <property type="protein sequence ID" value="SCZ54114.1"/>
    <property type="molecule type" value="Genomic_DNA"/>
</dbReference>
<comment type="catalytic activity">
    <reaction evidence="1">
        <text>Hydrolyzes the link between N-acetylmuramoyl residues and L-amino acid residues in certain cell-wall glycopeptides.</text>
        <dbReference type="EC" id="3.5.1.28"/>
    </reaction>
</comment>
<evidence type="ECO:0000313" key="6">
    <source>
        <dbReference type="EMBL" id="SCZ54114.1"/>
    </source>
</evidence>
<dbReference type="GO" id="GO:0009254">
    <property type="term" value="P:peptidoglycan turnover"/>
    <property type="evidence" value="ECO:0007669"/>
    <property type="project" value="TreeGrafter"/>
</dbReference>
<evidence type="ECO:0000256" key="3">
    <source>
        <dbReference type="ARBA" id="ARBA00022801"/>
    </source>
</evidence>
<evidence type="ECO:0000313" key="7">
    <source>
        <dbReference type="Proteomes" id="UP000198767"/>
    </source>
</evidence>
<feature type="domain" description="N-acetylmuramoyl-L-alanine amidase" evidence="5">
    <location>
        <begin position="8"/>
        <end position="141"/>
    </location>
</feature>
<reference evidence="6 7" key="1">
    <citation type="submission" date="2016-10" db="EMBL/GenBank/DDBJ databases">
        <authorList>
            <person name="de Groot N.N."/>
        </authorList>
    </citation>
    <scope>NUCLEOTIDE SEQUENCE [LARGE SCALE GENOMIC DNA]</scope>
    <source>
        <strain evidence="6 7">U95</strain>
    </source>
</reference>
<gene>
    <name evidence="6" type="ORF">SAMN04488118_102243</name>
</gene>
<proteinExistence type="predicted"/>
<keyword evidence="4" id="KW-0961">Cell wall biogenesis/degradation</keyword>
<name>A0A1G5PX16_9RHOB</name>
<organism evidence="6 7">
    <name type="scientific">Epibacterium ulvae</name>
    <dbReference type="NCBI Taxonomy" id="1156985"/>
    <lineage>
        <taxon>Bacteria</taxon>
        <taxon>Pseudomonadati</taxon>
        <taxon>Pseudomonadota</taxon>
        <taxon>Alphaproteobacteria</taxon>
        <taxon>Rhodobacterales</taxon>
        <taxon>Roseobacteraceae</taxon>
        <taxon>Epibacterium</taxon>
    </lineage>
</organism>
<dbReference type="STRING" id="1156985.SAMN04488118_102243"/>